<protein>
    <recommendedName>
        <fullName evidence="3">RNase H type-1 domain-containing protein</fullName>
    </recommendedName>
</protein>
<sequence>MKWIVTLDEDDSPLFGKQFSKQQYSCKIVHWTSNCVTRPNDIITLFPCPGCSKHVPVTHTKSNLTDVTPLCIIPKLSPLRSLLLQTTHKRIRHDTTVITSPFTWADLDETTTNFELWAIIEHFILSKSLSVIAVKVKDHSGNFYNDYADSLANSAHTSSLAILLSDLD</sequence>
<reference evidence="1 2" key="1">
    <citation type="submission" date="2016-04" db="EMBL/GenBank/DDBJ databases">
        <title>Genome analyses suggest a sexual origin of heterokaryosis in a supposedly ancient asexual fungus.</title>
        <authorList>
            <person name="Ropars J."/>
            <person name="Sedzielewska K."/>
            <person name="Noel J."/>
            <person name="Charron P."/>
            <person name="Farinelli L."/>
            <person name="Marton T."/>
            <person name="Kruger M."/>
            <person name="Pelin A."/>
            <person name="Brachmann A."/>
            <person name="Corradi N."/>
        </authorList>
    </citation>
    <scope>NUCLEOTIDE SEQUENCE [LARGE SCALE GENOMIC DNA]</scope>
    <source>
        <strain evidence="1 2">C2</strain>
    </source>
</reference>
<dbReference type="GO" id="GO:0003676">
    <property type="term" value="F:nucleic acid binding"/>
    <property type="evidence" value="ECO:0007669"/>
    <property type="project" value="InterPro"/>
</dbReference>
<dbReference type="EMBL" id="LLXL01006036">
    <property type="protein sequence ID" value="PKK56195.1"/>
    <property type="molecule type" value="Genomic_DNA"/>
</dbReference>
<dbReference type="Proteomes" id="UP000233469">
    <property type="component" value="Unassembled WGS sequence"/>
</dbReference>
<name>A0A2N1M3J0_9GLOM</name>
<accession>A0A2N1M3J0</accession>
<dbReference type="InterPro" id="IPR012337">
    <property type="entry name" value="RNaseH-like_sf"/>
</dbReference>
<evidence type="ECO:0008006" key="3">
    <source>
        <dbReference type="Google" id="ProtNLM"/>
    </source>
</evidence>
<evidence type="ECO:0000313" key="1">
    <source>
        <dbReference type="EMBL" id="PKK56195.1"/>
    </source>
</evidence>
<dbReference type="AlphaFoldDB" id="A0A2N1M3J0"/>
<dbReference type="VEuPathDB" id="FungiDB:FUN_012213"/>
<comment type="caution">
    <text evidence="1">The sequence shown here is derived from an EMBL/GenBank/DDBJ whole genome shotgun (WGS) entry which is preliminary data.</text>
</comment>
<gene>
    <name evidence="1" type="ORF">RhiirC2_800546</name>
</gene>
<dbReference type="Gene3D" id="3.30.420.10">
    <property type="entry name" value="Ribonuclease H-like superfamily/Ribonuclease H"/>
    <property type="match status" value="1"/>
</dbReference>
<evidence type="ECO:0000313" key="2">
    <source>
        <dbReference type="Proteomes" id="UP000233469"/>
    </source>
</evidence>
<organism evidence="1 2">
    <name type="scientific">Rhizophagus irregularis</name>
    <dbReference type="NCBI Taxonomy" id="588596"/>
    <lineage>
        <taxon>Eukaryota</taxon>
        <taxon>Fungi</taxon>
        <taxon>Fungi incertae sedis</taxon>
        <taxon>Mucoromycota</taxon>
        <taxon>Glomeromycotina</taxon>
        <taxon>Glomeromycetes</taxon>
        <taxon>Glomerales</taxon>
        <taxon>Glomeraceae</taxon>
        <taxon>Rhizophagus</taxon>
    </lineage>
</organism>
<proteinExistence type="predicted"/>
<dbReference type="SUPFAM" id="SSF53098">
    <property type="entry name" value="Ribonuclease H-like"/>
    <property type="match status" value="1"/>
</dbReference>
<dbReference type="InterPro" id="IPR036397">
    <property type="entry name" value="RNaseH_sf"/>
</dbReference>
<reference evidence="1 2" key="2">
    <citation type="submission" date="2017-10" db="EMBL/GenBank/DDBJ databases">
        <title>Extensive intraspecific genome diversity in a model arbuscular mycorrhizal fungus.</title>
        <authorList>
            <person name="Chen E.C.H."/>
            <person name="Morin E."/>
            <person name="Baudet D."/>
            <person name="Noel J."/>
            <person name="Ndikumana S."/>
            <person name="Charron P."/>
            <person name="St-Onge C."/>
            <person name="Giorgi J."/>
            <person name="Grigoriev I.V."/>
            <person name="Roux C."/>
            <person name="Martin F.M."/>
            <person name="Corradi N."/>
        </authorList>
    </citation>
    <scope>NUCLEOTIDE SEQUENCE [LARGE SCALE GENOMIC DNA]</scope>
    <source>
        <strain evidence="1 2">C2</strain>
    </source>
</reference>